<evidence type="ECO:0000259" key="1">
    <source>
        <dbReference type="Pfam" id="PF13456"/>
    </source>
</evidence>
<dbReference type="GO" id="GO:0004523">
    <property type="term" value="F:RNA-DNA hybrid ribonuclease activity"/>
    <property type="evidence" value="ECO:0007669"/>
    <property type="project" value="InterPro"/>
</dbReference>
<dbReference type="PANTHER" id="PTHR47723:SF22">
    <property type="entry name" value="RNASE H TYPE-1 DOMAIN-CONTAINING PROTEIN"/>
    <property type="match status" value="1"/>
</dbReference>
<keyword evidence="3" id="KW-1185">Reference proteome</keyword>
<dbReference type="Pfam" id="PF13456">
    <property type="entry name" value="RVT_3"/>
    <property type="match status" value="1"/>
</dbReference>
<feature type="domain" description="RNase H type-1" evidence="1">
    <location>
        <begin position="2"/>
        <end position="106"/>
    </location>
</feature>
<dbReference type="InterPro" id="IPR053151">
    <property type="entry name" value="RNase_H-like"/>
</dbReference>
<reference evidence="2 3" key="1">
    <citation type="journal article" date="2006" name="Science">
        <title>The genome of black cottonwood, Populus trichocarpa (Torr. &amp; Gray).</title>
        <authorList>
            <person name="Tuskan G.A."/>
            <person name="Difazio S."/>
            <person name="Jansson S."/>
            <person name="Bohlmann J."/>
            <person name="Grigoriev I."/>
            <person name="Hellsten U."/>
            <person name="Putnam N."/>
            <person name="Ralph S."/>
            <person name="Rombauts S."/>
            <person name="Salamov A."/>
            <person name="Schein J."/>
            <person name="Sterck L."/>
            <person name="Aerts A."/>
            <person name="Bhalerao R.R."/>
            <person name="Bhalerao R.P."/>
            <person name="Blaudez D."/>
            <person name="Boerjan W."/>
            <person name="Brun A."/>
            <person name="Brunner A."/>
            <person name="Busov V."/>
            <person name="Campbell M."/>
            <person name="Carlson J."/>
            <person name="Chalot M."/>
            <person name="Chapman J."/>
            <person name="Chen G.L."/>
            <person name="Cooper D."/>
            <person name="Coutinho P.M."/>
            <person name="Couturier J."/>
            <person name="Covert S."/>
            <person name="Cronk Q."/>
            <person name="Cunningham R."/>
            <person name="Davis J."/>
            <person name="Degroeve S."/>
            <person name="Dejardin A."/>
            <person name="Depamphilis C."/>
            <person name="Detter J."/>
            <person name="Dirks B."/>
            <person name="Dubchak I."/>
            <person name="Duplessis S."/>
            <person name="Ehlting J."/>
            <person name="Ellis B."/>
            <person name="Gendler K."/>
            <person name="Goodstein D."/>
            <person name="Gribskov M."/>
            <person name="Grimwood J."/>
            <person name="Groover A."/>
            <person name="Gunter L."/>
            <person name="Hamberger B."/>
            <person name="Heinze B."/>
            <person name="Helariutta Y."/>
            <person name="Henrissat B."/>
            <person name="Holligan D."/>
            <person name="Holt R."/>
            <person name="Huang W."/>
            <person name="Islam-Faridi N."/>
            <person name="Jones S."/>
            <person name="Jones-Rhoades M."/>
            <person name="Jorgensen R."/>
            <person name="Joshi C."/>
            <person name="Kangasjarvi J."/>
            <person name="Karlsson J."/>
            <person name="Kelleher C."/>
            <person name="Kirkpatrick R."/>
            <person name="Kirst M."/>
            <person name="Kohler A."/>
            <person name="Kalluri U."/>
            <person name="Larimer F."/>
            <person name="Leebens-Mack J."/>
            <person name="Leple J.C."/>
            <person name="Locascio P."/>
            <person name="Lou Y."/>
            <person name="Lucas S."/>
            <person name="Martin F."/>
            <person name="Montanini B."/>
            <person name="Napoli C."/>
            <person name="Nelson D.R."/>
            <person name="Nelson C."/>
            <person name="Nieminen K."/>
            <person name="Nilsson O."/>
            <person name="Pereda V."/>
            <person name="Peter G."/>
            <person name="Philippe R."/>
            <person name="Pilate G."/>
            <person name="Poliakov A."/>
            <person name="Razumovskaya J."/>
            <person name="Richardson P."/>
            <person name="Rinaldi C."/>
            <person name="Ritland K."/>
            <person name="Rouze P."/>
            <person name="Ryaboy D."/>
            <person name="Schmutz J."/>
            <person name="Schrader J."/>
            <person name="Segerman B."/>
            <person name="Shin H."/>
            <person name="Siddiqui A."/>
            <person name="Sterky F."/>
            <person name="Terry A."/>
            <person name="Tsai C.J."/>
            <person name="Uberbacher E."/>
            <person name="Unneberg P."/>
            <person name="Vahala J."/>
            <person name="Wall K."/>
            <person name="Wessler S."/>
            <person name="Yang G."/>
            <person name="Yin T."/>
            <person name="Douglas C."/>
            <person name="Marra M."/>
            <person name="Sandberg G."/>
            <person name="Van de Peer Y."/>
            <person name="Rokhsar D."/>
        </authorList>
    </citation>
    <scope>NUCLEOTIDE SEQUENCE [LARGE SCALE GENOMIC DNA]</scope>
    <source>
        <strain evidence="3">cv. Nisqually</strain>
    </source>
</reference>
<evidence type="ECO:0000313" key="3">
    <source>
        <dbReference type="Proteomes" id="UP000006729"/>
    </source>
</evidence>
<dbReference type="GO" id="GO:0003676">
    <property type="term" value="F:nucleic acid binding"/>
    <property type="evidence" value="ECO:0007669"/>
    <property type="project" value="InterPro"/>
</dbReference>
<name>A0A3N7F103_POPTR</name>
<proteinExistence type="predicted"/>
<organism evidence="2 3">
    <name type="scientific">Populus trichocarpa</name>
    <name type="common">Western balsam poplar</name>
    <name type="synonym">Populus balsamifera subsp. trichocarpa</name>
    <dbReference type="NCBI Taxonomy" id="3694"/>
    <lineage>
        <taxon>Eukaryota</taxon>
        <taxon>Viridiplantae</taxon>
        <taxon>Streptophyta</taxon>
        <taxon>Embryophyta</taxon>
        <taxon>Tracheophyta</taxon>
        <taxon>Spermatophyta</taxon>
        <taxon>Magnoliopsida</taxon>
        <taxon>eudicotyledons</taxon>
        <taxon>Gunneridae</taxon>
        <taxon>Pentapetalae</taxon>
        <taxon>rosids</taxon>
        <taxon>fabids</taxon>
        <taxon>Malpighiales</taxon>
        <taxon>Salicaceae</taxon>
        <taxon>Saliceae</taxon>
        <taxon>Populus</taxon>
    </lineage>
</organism>
<dbReference type="Gene3D" id="3.30.420.10">
    <property type="entry name" value="Ribonuclease H-like superfamily/Ribonuclease H"/>
    <property type="match status" value="1"/>
</dbReference>
<dbReference type="SUPFAM" id="SSF53098">
    <property type="entry name" value="Ribonuclease H-like"/>
    <property type="match status" value="1"/>
</dbReference>
<accession>A0A3N7F103</accession>
<dbReference type="InParanoid" id="A0A3N7F103"/>
<evidence type="ECO:0000313" key="2">
    <source>
        <dbReference type="EMBL" id="RQO91227.1"/>
    </source>
</evidence>
<dbReference type="InterPro" id="IPR002156">
    <property type="entry name" value="RNaseH_domain"/>
</dbReference>
<sequence>MAGVGGVLRDCNVKVICLFSIPIRIKDSNEAELIDVVKALELTSSREDMFGRSIMVESDSANMVHRALTPSNRLWCYQELFILASRFSYALRTVNFTHTKREANHMQTNLRNKQFQESVSLWLECDVVTMF</sequence>
<dbReference type="EMBL" id="CM009295">
    <property type="protein sequence ID" value="RQO91227.1"/>
    <property type="molecule type" value="Genomic_DNA"/>
</dbReference>
<gene>
    <name evidence="2" type="ORF">POPTR_006G030250</name>
</gene>
<dbReference type="InterPro" id="IPR044730">
    <property type="entry name" value="RNase_H-like_dom_plant"/>
</dbReference>
<dbReference type="Proteomes" id="UP000006729">
    <property type="component" value="Chromosome 6"/>
</dbReference>
<dbReference type="PANTHER" id="PTHR47723">
    <property type="entry name" value="OS05G0353850 PROTEIN"/>
    <property type="match status" value="1"/>
</dbReference>
<dbReference type="InterPro" id="IPR036397">
    <property type="entry name" value="RNaseH_sf"/>
</dbReference>
<dbReference type="AlphaFoldDB" id="A0A3N7F103"/>
<protein>
    <recommendedName>
        <fullName evidence="1">RNase H type-1 domain-containing protein</fullName>
    </recommendedName>
</protein>
<dbReference type="CDD" id="cd06222">
    <property type="entry name" value="RNase_H_like"/>
    <property type="match status" value="1"/>
</dbReference>
<dbReference type="InterPro" id="IPR012337">
    <property type="entry name" value="RNaseH-like_sf"/>
</dbReference>